<proteinExistence type="predicted"/>
<gene>
    <name evidence="2" type="ORF">THAOC_08676</name>
</gene>
<reference evidence="2 3" key="1">
    <citation type="journal article" date="2012" name="Genome Biol.">
        <title>Genome and low-iron response of an oceanic diatom adapted to chronic iron limitation.</title>
        <authorList>
            <person name="Lommer M."/>
            <person name="Specht M."/>
            <person name="Roy A.S."/>
            <person name="Kraemer L."/>
            <person name="Andreson R."/>
            <person name="Gutowska M.A."/>
            <person name="Wolf J."/>
            <person name="Bergner S.V."/>
            <person name="Schilhabel M.B."/>
            <person name="Klostermeier U.C."/>
            <person name="Beiko R.G."/>
            <person name="Rosenstiel P."/>
            <person name="Hippler M."/>
            <person name="Laroche J."/>
        </authorList>
    </citation>
    <scope>NUCLEOTIDE SEQUENCE [LARGE SCALE GENOMIC DNA]</scope>
    <source>
        <strain evidence="2 3">CCMP1005</strain>
    </source>
</reference>
<feature type="compositionally biased region" description="Polar residues" evidence="1">
    <location>
        <begin position="27"/>
        <end position="40"/>
    </location>
</feature>
<dbReference type="EMBL" id="AGNL01009212">
    <property type="protein sequence ID" value="EJK70007.1"/>
    <property type="molecule type" value="Genomic_DNA"/>
</dbReference>
<keyword evidence="3" id="KW-1185">Reference proteome</keyword>
<dbReference type="Proteomes" id="UP000266841">
    <property type="component" value="Unassembled WGS sequence"/>
</dbReference>
<protein>
    <submittedName>
        <fullName evidence="2">Uncharacterized protein</fullName>
    </submittedName>
</protein>
<feature type="region of interest" description="Disordered" evidence="1">
    <location>
        <begin position="1"/>
        <end position="183"/>
    </location>
</feature>
<comment type="caution">
    <text evidence="2">The sequence shown here is derived from an EMBL/GenBank/DDBJ whole genome shotgun (WGS) entry which is preliminary data.</text>
</comment>
<organism evidence="2 3">
    <name type="scientific">Thalassiosira oceanica</name>
    <name type="common">Marine diatom</name>
    <dbReference type="NCBI Taxonomy" id="159749"/>
    <lineage>
        <taxon>Eukaryota</taxon>
        <taxon>Sar</taxon>
        <taxon>Stramenopiles</taxon>
        <taxon>Ochrophyta</taxon>
        <taxon>Bacillariophyta</taxon>
        <taxon>Coscinodiscophyceae</taxon>
        <taxon>Thalassiosirophycidae</taxon>
        <taxon>Thalassiosirales</taxon>
        <taxon>Thalassiosiraceae</taxon>
        <taxon>Thalassiosira</taxon>
    </lineage>
</organism>
<accession>K0THM1</accession>
<feature type="compositionally biased region" description="Acidic residues" evidence="1">
    <location>
        <begin position="1"/>
        <end position="17"/>
    </location>
</feature>
<feature type="compositionally biased region" description="Low complexity" evidence="1">
    <location>
        <begin position="129"/>
        <end position="147"/>
    </location>
</feature>
<sequence length="225" mass="24043">MSTDIVDESWTENEDGWGGERNKTWRKSQSSAESRQTWWRTNAAPHGRRAGDHQGCPRASGRGLGVDGIAGDDTSLPGQGRGQRVTSTMNLRCDQQEVVYGPAVTGSRARSEQEADYSSRGKGQRRRAGPSSPRPGGNGRVSSGNNNQTAALPVAGASRREAAGGRARQQTPPRGGRGYNAVTTPVPRRARVFGMRAPPRMPAAELACTLIHASLAFALGRRRGV</sequence>
<evidence type="ECO:0000256" key="1">
    <source>
        <dbReference type="SAM" id="MobiDB-lite"/>
    </source>
</evidence>
<feature type="compositionally biased region" description="Basic and acidic residues" evidence="1">
    <location>
        <begin position="109"/>
        <end position="119"/>
    </location>
</feature>
<evidence type="ECO:0000313" key="2">
    <source>
        <dbReference type="EMBL" id="EJK70007.1"/>
    </source>
</evidence>
<dbReference type="AlphaFoldDB" id="K0THM1"/>
<name>K0THM1_THAOC</name>
<evidence type="ECO:0000313" key="3">
    <source>
        <dbReference type="Proteomes" id="UP000266841"/>
    </source>
</evidence>